<dbReference type="Pfam" id="PF07865">
    <property type="entry name" value="DUF1652"/>
    <property type="match status" value="1"/>
</dbReference>
<evidence type="ECO:0008006" key="3">
    <source>
        <dbReference type="Google" id="ProtNLM"/>
    </source>
</evidence>
<dbReference type="OrthoDB" id="6906904at2"/>
<dbReference type="Proteomes" id="UP000182894">
    <property type="component" value="Unassembled WGS sequence"/>
</dbReference>
<protein>
    <recommendedName>
        <fullName evidence="3">DUF1652 domain-containing protein</fullName>
    </recommendedName>
</protein>
<dbReference type="EMBL" id="FNCO01000009">
    <property type="protein sequence ID" value="SDH95653.1"/>
    <property type="molecule type" value="Genomic_DNA"/>
</dbReference>
<evidence type="ECO:0000313" key="1">
    <source>
        <dbReference type="EMBL" id="SDH95653.1"/>
    </source>
</evidence>
<name>A0A1G8GMQ6_9PSED</name>
<proteinExistence type="predicted"/>
<accession>A0A1G8GMQ6</accession>
<dbReference type="InterPro" id="IPR012448">
    <property type="entry name" value="DUF1652"/>
</dbReference>
<reference evidence="2" key="1">
    <citation type="submission" date="2016-10" db="EMBL/GenBank/DDBJ databases">
        <authorList>
            <person name="Varghese N."/>
            <person name="Submissions S."/>
        </authorList>
    </citation>
    <scope>NUCLEOTIDE SEQUENCE [LARGE SCALE GENOMIC DNA]</scope>
    <source>
        <strain evidence="2">ATCC 700689</strain>
    </source>
</reference>
<gene>
    <name evidence="1" type="ORF">SAMN05216605_109195</name>
</gene>
<organism evidence="1 2">
    <name type="scientific">Pseudomonas abietaniphila</name>
    <dbReference type="NCBI Taxonomy" id="89065"/>
    <lineage>
        <taxon>Bacteria</taxon>
        <taxon>Pseudomonadati</taxon>
        <taxon>Pseudomonadota</taxon>
        <taxon>Gammaproteobacteria</taxon>
        <taxon>Pseudomonadales</taxon>
        <taxon>Pseudomonadaceae</taxon>
        <taxon>Pseudomonas</taxon>
    </lineage>
</organism>
<keyword evidence="2" id="KW-1185">Reference proteome</keyword>
<dbReference type="AlphaFoldDB" id="A0A1G8GMQ6"/>
<sequence>MIACTLSNLELRSIIESAFLPLRCNCTVLDDTMTVEVIDPATEHVELLVTGIALDRLDTSRALCELISELHAELNNSRHTHRHALAS</sequence>
<evidence type="ECO:0000313" key="2">
    <source>
        <dbReference type="Proteomes" id="UP000182894"/>
    </source>
</evidence>
<dbReference type="RefSeq" id="WP_074754316.1">
    <property type="nucleotide sequence ID" value="NZ_FNCO01000009.1"/>
</dbReference>